<accession>A0ABV8KJP2</accession>
<keyword evidence="2" id="KW-1185">Reference proteome</keyword>
<dbReference type="EMBL" id="JBHSBN010000005">
    <property type="protein sequence ID" value="MFC4106127.1"/>
    <property type="molecule type" value="Genomic_DNA"/>
</dbReference>
<sequence>MEDFARYEMLGDASGIDSSQVWPMVGSMLPVAQSNRDGFLTAVAETVTPVGGWAAYGASRLVAEVIDSDFEEETARVILDGAVTFLRQHGVPPQRLRTYEWLFWLSHGGSIDNWLTRLEPPPPDDTCITQLARGEVRRVAQLTAAHDSNTVHVGWSDDGTFVGVIDARRSDEDPTRGRWVWKNAGTMYELYMDMGLALQVPPFWVDPELEHYIPLPRPRI</sequence>
<organism evidence="1 2">
    <name type="scientific">Micromonospora zhanjiangensis</name>
    <dbReference type="NCBI Taxonomy" id="1522057"/>
    <lineage>
        <taxon>Bacteria</taxon>
        <taxon>Bacillati</taxon>
        <taxon>Actinomycetota</taxon>
        <taxon>Actinomycetes</taxon>
        <taxon>Micromonosporales</taxon>
        <taxon>Micromonosporaceae</taxon>
        <taxon>Micromonospora</taxon>
    </lineage>
</organism>
<reference evidence="2" key="1">
    <citation type="journal article" date="2019" name="Int. J. Syst. Evol. Microbiol.">
        <title>The Global Catalogue of Microorganisms (GCM) 10K type strain sequencing project: providing services to taxonomists for standard genome sequencing and annotation.</title>
        <authorList>
            <consortium name="The Broad Institute Genomics Platform"/>
            <consortium name="The Broad Institute Genome Sequencing Center for Infectious Disease"/>
            <person name="Wu L."/>
            <person name="Ma J."/>
        </authorList>
    </citation>
    <scope>NUCLEOTIDE SEQUENCE [LARGE SCALE GENOMIC DNA]</scope>
    <source>
        <strain evidence="2">2902at01</strain>
    </source>
</reference>
<dbReference type="RefSeq" id="WP_377543602.1">
    <property type="nucleotide sequence ID" value="NZ_JBHSBN010000005.1"/>
</dbReference>
<evidence type="ECO:0008006" key="3">
    <source>
        <dbReference type="Google" id="ProtNLM"/>
    </source>
</evidence>
<comment type="caution">
    <text evidence="1">The sequence shown here is derived from an EMBL/GenBank/DDBJ whole genome shotgun (WGS) entry which is preliminary data.</text>
</comment>
<protein>
    <recommendedName>
        <fullName evidence="3">SUKH-3 immunity protein</fullName>
    </recommendedName>
</protein>
<dbReference type="Proteomes" id="UP001595868">
    <property type="component" value="Unassembled WGS sequence"/>
</dbReference>
<name>A0ABV8KJP2_9ACTN</name>
<proteinExistence type="predicted"/>
<evidence type="ECO:0000313" key="2">
    <source>
        <dbReference type="Proteomes" id="UP001595868"/>
    </source>
</evidence>
<evidence type="ECO:0000313" key="1">
    <source>
        <dbReference type="EMBL" id="MFC4106127.1"/>
    </source>
</evidence>
<gene>
    <name evidence="1" type="ORF">ACFOX0_09275</name>
</gene>